<dbReference type="RefSeq" id="WP_212595923.1">
    <property type="nucleotide sequence ID" value="NZ_CP073587.1"/>
</dbReference>
<evidence type="ECO:0008006" key="3">
    <source>
        <dbReference type="Google" id="ProtNLM"/>
    </source>
</evidence>
<name>A0ABX7YVT3_9GAMM</name>
<protein>
    <recommendedName>
        <fullName evidence="3">DNA polymerase III subunit beta</fullName>
    </recommendedName>
</protein>
<dbReference type="EMBL" id="CP073587">
    <property type="protein sequence ID" value="QUN06917.1"/>
    <property type="molecule type" value="Genomic_DNA"/>
</dbReference>
<organism evidence="1 2">
    <name type="scientific">Shewanella yunxiaonensis</name>
    <dbReference type="NCBI Taxonomy" id="2829809"/>
    <lineage>
        <taxon>Bacteria</taxon>
        <taxon>Pseudomonadati</taxon>
        <taxon>Pseudomonadota</taxon>
        <taxon>Gammaproteobacteria</taxon>
        <taxon>Alteromonadales</taxon>
        <taxon>Shewanellaceae</taxon>
        <taxon>Shewanella</taxon>
    </lineage>
</organism>
<gene>
    <name evidence="1" type="ORF">KDN34_05595</name>
</gene>
<sequence length="424" mass="48446">MKLVIPASQRSILHTAIDCIDSRYAESTVLFITNKAERTLTIVSGQMPRLAQCTLFLDGQSPHIQDTQFALDTGFCKRLLDFVPQQTRDIELGIVMKRNEARSVTVIDESTVNNDTLGLSCGNCLEINKKHTNYLTSNSCRPFISVTKKQIQEILAKVSQLMPFDFIEINRDQQTIKVQTGNSVVHIPVAEHIEIPPLHMILTPSEKELLETLCNDPSEENIEIAQQGIELTFQTKQRIITCELSDKRTFGNINSLNFRQILSSVINFRELQRTVKKWQKAHKDIKRSDTVLIHFHAHDVLIYAITEKNEHASLIKVYGNTNFIDELASNLFHFSARKLTKIQSAKLIDSAKTRVDVLVDNSDVLKLAIFRSIEDKEPSDSLFLEKAEQHLPKVLKLQRILQAGQQRVELDDSQKQYEFDFLFD</sequence>
<accession>A0ABX7YVT3</accession>
<evidence type="ECO:0000313" key="2">
    <source>
        <dbReference type="Proteomes" id="UP000679575"/>
    </source>
</evidence>
<dbReference type="Proteomes" id="UP000679575">
    <property type="component" value="Chromosome"/>
</dbReference>
<proteinExistence type="predicted"/>
<evidence type="ECO:0000313" key="1">
    <source>
        <dbReference type="EMBL" id="QUN06917.1"/>
    </source>
</evidence>
<reference evidence="1 2" key="1">
    <citation type="submission" date="2021-04" db="EMBL/GenBank/DDBJ databases">
        <title>Novel species identification of genus Shewanella.</title>
        <authorList>
            <person name="Liu G."/>
        </authorList>
    </citation>
    <scope>NUCLEOTIDE SEQUENCE [LARGE SCALE GENOMIC DNA]</scope>
    <source>
        <strain evidence="1 2">FJAT-54481</strain>
    </source>
</reference>
<keyword evidence="2" id="KW-1185">Reference proteome</keyword>